<evidence type="ECO:0000256" key="1">
    <source>
        <dbReference type="SAM" id="Phobius"/>
    </source>
</evidence>
<dbReference type="AlphaFoldDB" id="A0A5N4AGJ5"/>
<dbReference type="InterPro" id="IPR000477">
    <property type="entry name" value="RT_dom"/>
</dbReference>
<dbReference type="PROSITE" id="PS50878">
    <property type="entry name" value="RT_POL"/>
    <property type="match status" value="1"/>
</dbReference>
<keyword evidence="1" id="KW-0472">Membrane</keyword>
<dbReference type="PANTHER" id="PTHR33332">
    <property type="entry name" value="REVERSE TRANSCRIPTASE DOMAIN-CONTAINING PROTEIN"/>
    <property type="match status" value="1"/>
</dbReference>
<evidence type="ECO:0000313" key="4">
    <source>
        <dbReference type="Proteomes" id="UP000327044"/>
    </source>
</evidence>
<protein>
    <recommendedName>
        <fullName evidence="2">Reverse transcriptase domain-containing protein</fullName>
    </recommendedName>
</protein>
<comment type="caution">
    <text evidence="3">The sequence shown here is derived from an EMBL/GenBank/DDBJ whole genome shotgun (WGS) entry which is preliminary data.</text>
</comment>
<accession>A0A5N4AGJ5</accession>
<proteinExistence type="predicted"/>
<evidence type="ECO:0000259" key="2">
    <source>
        <dbReference type="PROSITE" id="PS50878"/>
    </source>
</evidence>
<feature type="transmembrane region" description="Helical" evidence="1">
    <location>
        <begin position="161"/>
        <end position="179"/>
    </location>
</feature>
<dbReference type="InterPro" id="IPR043502">
    <property type="entry name" value="DNA/RNA_pol_sf"/>
</dbReference>
<name>A0A5N4AGJ5_PHOPY</name>
<dbReference type="Proteomes" id="UP000327044">
    <property type="component" value="Unassembled WGS sequence"/>
</dbReference>
<dbReference type="GO" id="GO:0071897">
    <property type="term" value="P:DNA biosynthetic process"/>
    <property type="evidence" value="ECO:0007669"/>
    <property type="project" value="UniProtKB-ARBA"/>
</dbReference>
<dbReference type="Pfam" id="PF00078">
    <property type="entry name" value="RVT_1"/>
    <property type="match status" value="1"/>
</dbReference>
<dbReference type="SUPFAM" id="SSF56672">
    <property type="entry name" value="DNA/RNA polymerases"/>
    <property type="match status" value="1"/>
</dbReference>
<gene>
    <name evidence="3" type="ORF">PPYR_10467</name>
</gene>
<keyword evidence="1" id="KW-0812">Transmembrane</keyword>
<evidence type="ECO:0000313" key="3">
    <source>
        <dbReference type="EMBL" id="KAB0796406.1"/>
    </source>
</evidence>
<feature type="domain" description="Reverse transcriptase" evidence="2">
    <location>
        <begin position="1"/>
        <end position="123"/>
    </location>
</feature>
<dbReference type="InParanoid" id="A0A5N4AGJ5"/>
<organism evidence="3 4">
    <name type="scientific">Photinus pyralis</name>
    <name type="common">Common eastern firefly</name>
    <name type="synonym">Lampyris pyralis</name>
    <dbReference type="NCBI Taxonomy" id="7054"/>
    <lineage>
        <taxon>Eukaryota</taxon>
        <taxon>Metazoa</taxon>
        <taxon>Ecdysozoa</taxon>
        <taxon>Arthropoda</taxon>
        <taxon>Hexapoda</taxon>
        <taxon>Insecta</taxon>
        <taxon>Pterygota</taxon>
        <taxon>Neoptera</taxon>
        <taxon>Endopterygota</taxon>
        <taxon>Coleoptera</taxon>
        <taxon>Polyphaga</taxon>
        <taxon>Elateriformia</taxon>
        <taxon>Elateroidea</taxon>
        <taxon>Lampyridae</taxon>
        <taxon>Lampyrinae</taxon>
        <taxon>Photinus</taxon>
    </lineage>
</organism>
<keyword evidence="1" id="KW-1133">Transmembrane helix</keyword>
<sequence length="230" mass="25962">MVLEHCQRHSLNKGVPQGSILGPLLFLLFVNDLKPSLQVSTLIQYADDTSCLFASETAQELSDSLTLISKNMVEWCNNNNLILNTQKTALVAFTYFNDQSLLVKMSGKSIQQTEVTKFLGVHIDQNLKWCKQVDYVVGRLNSACYAIRYLKERLSLNSIRAYYFAAVHCVLAYSILLWFNASDTRRVFIAQKRIIRAMVGLPSAASCRTSFQQLKILTLPSLGTYVAKHK</sequence>
<dbReference type="EMBL" id="VVIM01000007">
    <property type="protein sequence ID" value="KAB0796406.1"/>
    <property type="molecule type" value="Genomic_DNA"/>
</dbReference>
<keyword evidence="4" id="KW-1185">Reference proteome</keyword>
<reference evidence="3 4" key="1">
    <citation type="journal article" date="2018" name="Elife">
        <title>Firefly genomes illuminate parallel origins of bioluminescence in beetles.</title>
        <authorList>
            <person name="Fallon T.R."/>
            <person name="Lower S.E."/>
            <person name="Chang C.H."/>
            <person name="Bessho-Uehara M."/>
            <person name="Martin G.J."/>
            <person name="Bewick A.J."/>
            <person name="Behringer M."/>
            <person name="Debat H.J."/>
            <person name="Wong I."/>
            <person name="Day J.C."/>
            <person name="Suvorov A."/>
            <person name="Silva C.J."/>
            <person name="Stanger-Hall K.F."/>
            <person name="Hall D.W."/>
            <person name="Schmitz R.J."/>
            <person name="Nelson D.R."/>
            <person name="Lewis S.M."/>
            <person name="Shigenobu S."/>
            <person name="Bybee S.M."/>
            <person name="Larracuente A.M."/>
            <person name="Oba Y."/>
            <person name="Weng J.K."/>
        </authorList>
    </citation>
    <scope>NUCLEOTIDE SEQUENCE [LARGE SCALE GENOMIC DNA]</scope>
    <source>
        <strain evidence="3">1611_PpyrPB1</strain>
        <tissue evidence="3">Whole body</tissue>
    </source>
</reference>